<reference evidence="6" key="1">
    <citation type="journal article" date="2021" name="Nat. Commun.">
        <title>Genetic determinants of endophytism in the Arabidopsis root mycobiome.</title>
        <authorList>
            <person name="Mesny F."/>
            <person name="Miyauchi S."/>
            <person name="Thiergart T."/>
            <person name="Pickel B."/>
            <person name="Atanasova L."/>
            <person name="Karlsson M."/>
            <person name="Huettel B."/>
            <person name="Barry K.W."/>
            <person name="Haridas S."/>
            <person name="Chen C."/>
            <person name="Bauer D."/>
            <person name="Andreopoulos W."/>
            <person name="Pangilinan J."/>
            <person name="LaButti K."/>
            <person name="Riley R."/>
            <person name="Lipzen A."/>
            <person name="Clum A."/>
            <person name="Drula E."/>
            <person name="Henrissat B."/>
            <person name="Kohler A."/>
            <person name="Grigoriev I.V."/>
            <person name="Martin F.M."/>
            <person name="Hacquard S."/>
        </authorList>
    </citation>
    <scope>NUCLEOTIDE SEQUENCE</scope>
    <source>
        <strain evidence="6">MPI-CAGE-CH-0243</strain>
    </source>
</reference>
<feature type="transmembrane region" description="Helical" evidence="4">
    <location>
        <begin position="467"/>
        <end position="493"/>
    </location>
</feature>
<evidence type="ECO:0000256" key="2">
    <source>
        <dbReference type="ARBA" id="ARBA00023004"/>
    </source>
</evidence>
<feature type="region of interest" description="Disordered" evidence="3">
    <location>
        <begin position="500"/>
        <end position="526"/>
    </location>
</feature>
<evidence type="ECO:0008006" key="8">
    <source>
        <dbReference type="Google" id="ProtNLM"/>
    </source>
</evidence>
<keyword evidence="4" id="KW-1133">Transmembrane helix</keyword>
<feature type="region of interest" description="Disordered" evidence="3">
    <location>
        <begin position="437"/>
        <end position="463"/>
    </location>
</feature>
<dbReference type="PANTHER" id="PTHR47435">
    <property type="entry name" value="KELCH REPEAT PROTEIN (AFU_ORTHOLOGUE AFUA_5G12780)"/>
    <property type="match status" value="1"/>
</dbReference>
<dbReference type="EMBL" id="JAGMWT010000011">
    <property type="protein sequence ID" value="KAH7119706.1"/>
    <property type="molecule type" value="Genomic_DNA"/>
</dbReference>
<evidence type="ECO:0000256" key="3">
    <source>
        <dbReference type="SAM" id="MobiDB-lite"/>
    </source>
</evidence>
<feature type="region of interest" description="Disordered" evidence="3">
    <location>
        <begin position="547"/>
        <end position="571"/>
    </location>
</feature>
<evidence type="ECO:0000256" key="1">
    <source>
        <dbReference type="ARBA" id="ARBA00022737"/>
    </source>
</evidence>
<dbReference type="OrthoDB" id="10251809at2759"/>
<keyword evidence="1" id="KW-0677">Repeat</keyword>
<dbReference type="Proteomes" id="UP000700596">
    <property type="component" value="Unassembled WGS sequence"/>
</dbReference>
<organism evidence="6 7">
    <name type="scientific">Dendryphion nanum</name>
    <dbReference type="NCBI Taxonomy" id="256645"/>
    <lineage>
        <taxon>Eukaryota</taxon>
        <taxon>Fungi</taxon>
        <taxon>Dikarya</taxon>
        <taxon>Ascomycota</taxon>
        <taxon>Pezizomycotina</taxon>
        <taxon>Dothideomycetes</taxon>
        <taxon>Pleosporomycetidae</taxon>
        <taxon>Pleosporales</taxon>
        <taxon>Torulaceae</taxon>
        <taxon>Dendryphion</taxon>
    </lineage>
</organism>
<keyword evidence="5" id="KW-0732">Signal</keyword>
<feature type="chain" id="PRO_5040168413" description="Kelch repeat-containing protein" evidence="5">
    <location>
        <begin position="22"/>
        <end position="571"/>
    </location>
</feature>
<dbReference type="SUPFAM" id="SSF117281">
    <property type="entry name" value="Kelch motif"/>
    <property type="match status" value="1"/>
</dbReference>
<keyword evidence="4" id="KW-0812">Transmembrane</keyword>
<comment type="caution">
    <text evidence="6">The sequence shown here is derived from an EMBL/GenBank/DDBJ whole genome shotgun (WGS) entry which is preliminary data.</text>
</comment>
<name>A0A9P9DI99_9PLEO</name>
<dbReference type="PANTHER" id="PTHR47435:SF4">
    <property type="entry name" value="KELCH REPEAT PROTEIN (AFU_ORTHOLOGUE AFUA_5G12780)"/>
    <property type="match status" value="1"/>
</dbReference>
<gene>
    <name evidence="6" type="ORF">B0J11DRAFT_66918</name>
</gene>
<feature type="compositionally biased region" description="Basic and acidic residues" evidence="3">
    <location>
        <begin position="547"/>
        <end position="559"/>
    </location>
</feature>
<evidence type="ECO:0000313" key="7">
    <source>
        <dbReference type="Proteomes" id="UP000700596"/>
    </source>
</evidence>
<keyword evidence="7" id="KW-1185">Reference proteome</keyword>
<proteinExistence type="predicted"/>
<evidence type="ECO:0000256" key="5">
    <source>
        <dbReference type="SAM" id="SignalP"/>
    </source>
</evidence>
<dbReference type="GO" id="GO:0019760">
    <property type="term" value="P:glucosinolate metabolic process"/>
    <property type="evidence" value="ECO:0007669"/>
    <property type="project" value="UniProtKB-ARBA"/>
</dbReference>
<keyword evidence="2" id="KW-0408">Iron</keyword>
<accession>A0A9P9DI99</accession>
<evidence type="ECO:0000313" key="6">
    <source>
        <dbReference type="EMBL" id="KAH7119706.1"/>
    </source>
</evidence>
<dbReference type="InterPro" id="IPR015915">
    <property type="entry name" value="Kelch-typ_b-propeller"/>
</dbReference>
<feature type="signal peptide" evidence="5">
    <location>
        <begin position="1"/>
        <end position="21"/>
    </location>
</feature>
<protein>
    <recommendedName>
        <fullName evidence="8">Kelch repeat-containing protein</fullName>
    </recommendedName>
</protein>
<dbReference type="AlphaFoldDB" id="A0A9P9DI99"/>
<dbReference type="Gene3D" id="2.120.10.80">
    <property type="entry name" value="Kelch-type beta propeller"/>
    <property type="match status" value="2"/>
</dbReference>
<sequence>MMKYSKSVAYLLIISSSFISAQNSPEPLKNFCRRFEHSTAILNNKLYVDGGYINSSPQSANETNPDLLYGDLLTKNEGFPQFYKTPSKPAPLLAGNTLWPDEINHRLYAFGGYFPSFPKPFQTWTYDTLLSVWTSVPTLNSPTTYLAHGMSAVAPEAGIAYYWGGWRDGKTDSAWRGKRRYESGMVSFDMVRRRYGKVEGPPDGYGRAEGWMGFLGISEMGYLVGFGGVWEGEDGEIRGASMADIYLFDVELQKWFYQPATGDIPSPRIRFCGGIGIAPDKSSYNIYVVGGIDPEMHTNGFGEVYVLSLPAFVWVRMWPAVGYNVSEYFPVHSMSCNVVNGSQMVILGGFRPNKTADCDAPNVYGQHGLDMGQTNEANSSWWELSYDGKPYQVPRFVYEVIGGDASGKANYTSPMNATAKYNPWIFTKPYRVPTRTPTPIPTVSGAPVSSHSAPPPISTSSSPTRGVLIGAIVGSIIGGVVLGVAGFYALSFLRRRMEGKERSVEELGREKEGEKGRRVDEKRVSELVTEEKPREIWVEPVELEGRGVEGGEGLGRIDEGVDSGESGGKGT</sequence>
<keyword evidence="4" id="KW-0472">Membrane</keyword>
<evidence type="ECO:0000256" key="4">
    <source>
        <dbReference type="SAM" id="Phobius"/>
    </source>
</evidence>